<name>G0HHJ8_CORVD</name>
<organism evidence="1 2">
    <name type="scientific">Corynebacterium variabile (strain DSM 44702 / CIP 107183 / JCM 12073 / NCIMB 30131)</name>
    <name type="common">Corynebacterium mooreparkense</name>
    <dbReference type="NCBI Taxonomy" id="858619"/>
    <lineage>
        <taxon>Bacteria</taxon>
        <taxon>Bacillati</taxon>
        <taxon>Actinomycetota</taxon>
        <taxon>Actinomycetes</taxon>
        <taxon>Mycobacteriales</taxon>
        <taxon>Corynebacteriaceae</taxon>
        <taxon>Corynebacterium</taxon>
    </lineage>
</organism>
<dbReference type="EMBL" id="CP002917">
    <property type="protein sequence ID" value="AEK37718.1"/>
    <property type="molecule type" value="Genomic_DNA"/>
</dbReference>
<sequence>MFTIVFPVSSPQTLQGEHRSIKKSLITVGTVASVAVAGTGVAVAGTGVAVAGTGVAAAATAADNETPTGSAVLGSIQSSTSDGALDPTGSIDAHGFFNQFWAKGQDGVIDGAGVIAILTGVAGAAASVYGIANAYTAVIDASDAHQGVINDTLGFLAQQGIKF</sequence>
<evidence type="ECO:0000313" key="2">
    <source>
        <dbReference type="Proteomes" id="UP000006659"/>
    </source>
</evidence>
<reference evidence="1 2" key="1">
    <citation type="journal article" date="2011" name="BMC Genomics">
        <title>Complete genome sequence of Corynebacterium variabile DSM 44702 isolated from the surface of smear-ripened cheeses and insights into cheese ripening and flavor generation.</title>
        <authorList>
            <person name="Schroeder J."/>
            <person name="Maus I."/>
            <person name="Trost E."/>
            <person name="Tauch A."/>
        </authorList>
    </citation>
    <scope>NUCLEOTIDE SEQUENCE [LARGE SCALE GENOMIC DNA]</scope>
    <source>
        <strain evidence="2">DSM 44702 / JCM 12073 / NCIMB 30131</strain>
    </source>
</reference>
<gene>
    <name evidence="1" type="ordered locus">CVAR_2373</name>
</gene>
<dbReference type="KEGG" id="cva:CVAR_2373"/>
<dbReference type="eggNOG" id="ENOG5031V6P">
    <property type="taxonomic scope" value="Bacteria"/>
</dbReference>
<dbReference type="HOGENOM" id="CLU_1793254_0_0_11"/>
<dbReference type="AlphaFoldDB" id="G0HHJ8"/>
<accession>G0HHJ8</accession>
<dbReference type="Proteomes" id="UP000006659">
    <property type="component" value="Chromosome"/>
</dbReference>
<proteinExistence type="predicted"/>
<protein>
    <submittedName>
        <fullName evidence="1">Putative secreted protein</fullName>
    </submittedName>
</protein>
<evidence type="ECO:0000313" key="1">
    <source>
        <dbReference type="EMBL" id="AEK37718.1"/>
    </source>
</evidence>
<dbReference type="RefSeq" id="WP_014010873.1">
    <property type="nucleotide sequence ID" value="NC_015859.1"/>
</dbReference>
<dbReference type="STRING" id="858619.CVAR_2373"/>